<comment type="caution">
    <text evidence="1">The sequence shown here is derived from an EMBL/GenBank/DDBJ whole genome shotgun (WGS) entry which is preliminary data.</text>
</comment>
<protein>
    <submittedName>
        <fullName evidence="1">Uncharacterized protein</fullName>
    </submittedName>
</protein>
<evidence type="ECO:0000313" key="2">
    <source>
        <dbReference type="Proteomes" id="UP001345963"/>
    </source>
</evidence>
<gene>
    <name evidence="1" type="ORF">ATANTOWER_025184</name>
</gene>
<accession>A0ABU7CJB8</accession>
<dbReference type="Proteomes" id="UP001345963">
    <property type="component" value="Unassembled WGS sequence"/>
</dbReference>
<proteinExistence type="predicted"/>
<organism evidence="1 2">
    <name type="scientific">Ataeniobius toweri</name>
    <dbReference type="NCBI Taxonomy" id="208326"/>
    <lineage>
        <taxon>Eukaryota</taxon>
        <taxon>Metazoa</taxon>
        <taxon>Chordata</taxon>
        <taxon>Craniata</taxon>
        <taxon>Vertebrata</taxon>
        <taxon>Euteleostomi</taxon>
        <taxon>Actinopterygii</taxon>
        <taxon>Neopterygii</taxon>
        <taxon>Teleostei</taxon>
        <taxon>Neoteleostei</taxon>
        <taxon>Acanthomorphata</taxon>
        <taxon>Ovalentaria</taxon>
        <taxon>Atherinomorphae</taxon>
        <taxon>Cyprinodontiformes</taxon>
        <taxon>Goodeidae</taxon>
        <taxon>Ataeniobius</taxon>
    </lineage>
</organism>
<evidence type="ECO:0000313" key="1">
    <source>
        <dbReference type="EMBL" id="MED6262747.1"/>
    </source>
</evidence>
<name>A0ABU7CJB8_9TELE</name>
<dbReference type="EMBL" id="JAHUTI010094305">
    <property type="protein sequence ID" value="MED6262747.1"/>
    <property type="molecule type" value="Genomic_DNA"/>
</dbReference>
<reference evidence="1 2" key="1">
    <citation type="submission" date="2021-07" db="EMBL/GenBank/DDBJ databases">
        <authorList>
            <person name="Palmer J.M."/>
        </authorList>
    </citation>
    <scope>NUCLEOTIDE SEQUENCE [LARGE SCALE GENOMIC DNA]</scope>
    <source>
        <strain evidence="1 2">AT_MEX2019</strain>
        <tissue evidence="1">Muscle</tissue>
    </source>
</reference>
<sequence>MADESTDCLEVQDPCLLHLENNQLAASCFFPHHLDQAISVPCPPSNTSTFTSDLCWTHLVLLSRTREVINPDPESLYPSWSLVQTGSSTEQ</sequence>
<keyword evidence="2" id="KW-1185">Reference proteome</keyword>